<protein>
    <submittedName>
        <fullName evidence="1">CHAT domain-containing protein</fullName>
    </submittedName>
</protein>
<accession>A0ACC0UEM0</accession>
<keyword evidence="2" id="KW-1185">Reference proteome</keyword>
<organism evidence="1 2">
    <name type="scientific">Russula earlei</name>
    <dbReference type="NCBI Taxonomy" id="71964"/>
    <lineage>
        <taxon>Eukaryota</taxon>
        <taxon>Fungi</taxon>
        <taxon>Dikarya</taxon>
        <taxon>Basidiomycota</taxon>
        <taxon>Agaricomycotina</taxon>
        <taxon>Agaricomycetes</taxon>
        <taxon>Russulales</taxon>
        <taxon>Russulaceae</taxon>
        <taxon>Russula</taxon>
    </lineage>
</organism>
<evidence type="ECO:0000313" key="2">
    <source>
        <dbReference type="Proteomes" id="UP001207468"/>
    </source>
</evidence>
<sequence length="445" mass="49756">MAYDHAMSLMQDSLTFAPTLDTQHSQLVTRRGFYGVLPLDYASYLIQLGELRQAIETLEKGRALLWSKLRGLHKVTALNGDFETLMLTVSKPSNGDGDDSIKGMDRIGLLLLQPRKLLDERETLISQARALPESEKFLKAPSFDTLSLATLRGPVVIINHSKWRSDIIILHHDSPPSLISTADYLYHRAIEFRDRFTTCRIERSRLKASLKVSNIDDGVKRYFCDLYIPSCTPTLSASVESQKLSKESSEKPSILLVAQSDQSLLSTLPEIWAINRLDTKVTTLMLSKATPSAVMGKLRDHWFLHFACHGKLEDGKPFDASFQLHNGKRLTMLELIQSQLPTAEFAFLSACHTAEMTEGSVADETLHLTAAMQHCGFRSVVGTMWGMADADGPDLVDRFYKSMFSAKQAGTAYYERSARALRMQCKTNEKELGPLGAMGELCSLW</sequence>
<dbReference type="Proteomes" id="UP001207468">
    <property type="component" value="Unassembled WGS sequence"/>
</dbReference>
<dbReference type="EMBL" id="JAGFNK010000056">
    <property type="protein sequence ID" value="KAI9509775.1"/>
    <property type="molecule type" value="Genomic_DNA"/>
</dbReference>
<evidence type="ECO:0000313" key="1">
    <source>
        <dbReference type="EMBL" id="KAI9509775.1"/>
    </source>
</evidence>
<gene>
    <name evidence="1" type="ORF">F5148DRAFT_1282617</name>
</gene>
<reference evidence="1" key="1">
    <citation type="submission" date="2021-03" db="EMBL/GenBank/DDBJ databases">
        <title>Evolutionary priming and transition to the ectomycorrhizal habit in an iconic lineage of mushroom-forming fungi: is preadaptation a requirement?</title>
        <authorList>
            <consortium name="DOE Joint Genome Institute"/>
            <person name="Looney B.P."/>
            <person name="Miyauchi S."/>
            <person name="Morin E."/>
            <person name="Drula E."/>
            <person name="Courty P.E."/>
            <person name="Chicoki N."/>
            <person name="Fauchery L."/>
            <person name="Kohler A."/>
            <person name="Kuo A."/>
            <person name="LaButti K."/>
            <person name="Pangilinan J."/>
            <person name="Lipzen A."/>
            <person name="Riley R."/>
            <person name="Andreopoulos W."/>
            <person name="He G."/>
            <person name="Johnson J."/>
            <person name="Barry K.W."/>
            <person name="Grigoriev I.V."/>
            <person name="Nagy L."/>
            <person name="Hibbett D."/>
            <person name="Henrissat B."/>
            <person name="Matheny P.B."/>
            <person name="Labbe J."/>
            <person name="Martin A.F."/>
        </authorList>
    </citation>
    <scope>NUCLEOTIDE SEQUENCE</scope>
    <source>
        <strain evidence="1">BPL698</strain>
    </source>
</reference>
<name>A0ACC0UEM0_9AGAM</name>
<proteinExistence type="predicted"/>
<comment type="caution">
    <text evidence="1">The sequence shown here is derived from an EMBL/GenBank/DDBJ whole genome shotgun (WGS) entry which is preliminary data.</text>
</comment>